<keyword evidence="2" id="KW-1185">Reference proteome</keyword>
<evidence type="ECO:0000313" key="2">
    <source>
        <dbReference type="Proteomes" id="UP000646484"/>
    </source>
</evidence>
<proteinExistence type="predicted"/>
<evidence type="ECO:0008006" key="3">
    <source>
        <dbReference type="Google" id="ProtNLM"/>
    </source>
</evidence>
<name>A0ABR7D6M3_9BACT</name>
<dbReference type="Proteomes" id="UP000646484">
    <property type="component" value="Unassembled WGS sequence"/>
</dbReference>
<accession>A0ABR7D6M3</accession>
<dbReference type="EMBL" id="JACOOH010000012">
    <property type="protein sequence ID" value="MBC5623591.1"/>
    <property type="molecule type" value="Genomic_DNA"/>
</dbReference>
<sequence length="98" mass="11480">MPLRAYIDNEEIISIGLTDEQWEEFNVKVKKQELLLTLPCCNQVGSLRKSSKGLKYFVHSKSDNTCDWKPESLEYFLQTENGKHLRVGELKRRYSKTV</sequence>
<comment type="caution">
    <text evidence="1">The sequence shown here is derived from an EMBL/GenBank/DDBJ whole genome shotgun (WGS) entry which is preliminary data.</text>
</comment>
<reference evidence="1 2" key="1">
    <citation type="submission" date="2020-08" db="EMBL/GenBank/DDBJ databases">
        <title>Genome public.</title>
        <authorList>
            <person name="Liu C."/>
            <person name="Sun Q."/>
        </authorList>
    </citation>
    <scope>NUCLEOTIDE SEQUENCE [LARGE SCALE GENOMIC DNA]</scope>
    <source>
        <strain evidence="1 2">NSJ-56</strain>
    </source>
</reference>
<protein>
    <recommendedName>
        <fullName evidence="3">NUMOD4 domain-containing protein</fullName>
    </recommendedName>
</protein>
<evidence type="ECO:0000313" key="1">
    <source>
        <dbReference type="EMBL" id="MBC5623591.1"/>
    </source>
</evidence>
<organism evidence="1 2">
    <name type="scientific">Butyricimonas hominis</name>
    <dbReference type="NCBI Taxonomy" id="2763032"/>
    <lineage>
        <taxon>Bacteria</taxon>
        <taxon>Pseudomonadati</taxon>
        <taxon>Bacteroidota</taxon>
        <taxon>Bacteroidia</taxon>
        <taxon>Bacteroidales</taxon>
        <taxon>Odoribacteraceae</taxon>
        <taxon>Butyricimonas</taxon>
    </lineage>
</organism>
<dbReference type="RefSeq" id="WP_186978617.1">
    <property type="nucleotide sequence ID" value="NZ_JACOOH010000012.1"/>
</dbReference>
<gene>
    <name evidence="1" type="ORF">H8S64_21080</name>
</gene>